<comment type="caution">
    <text evidence="1">The sequence shown here is derived from an EMBL/GenBank/DDBJ whole genome shotgun (WGS) entry which is preliminary data.</text>
</comment>
<evidence type="ECO:0000313" key="1">
    <source>
        <dbReference type="EMBL" id="RZS93150.1"/>
    </source>
</evidence>
<gene>
    <name evidence="1" type="ORF">EV197_1720</name>
</gene>
<keyword evidence="2" id="KW-1185">Reference proteome</keyword>
<dbReference type="PROSITE" id="PS51257">
    <property type="entry name" value="PROKAR_LIPOPROTEIN"/>
    <property type="match status" value="1"/>
</dbReference>
<sequence length="160" mass="18254">MKKIALVLVAILVIGIQGCSTEEQEINGSEQSLTVEESSKHWLNTEWCNFFVRYPREWTPQQRDDFEAYAREHMFSRVLVLNEDACIEVDEWRVPCQELYDVIKTDGQNNATDAKAVVENDPTTTPKPDDEMPTILGYTLTLIDNTVYNSCEEVPLHGGI</sequence>
<dbReference type="OrthoDB" id="1161877at2"/>
<evidence type="ECO:0000313" key="2">
    <source>
        <dbReference type="Proteomes" id="UP000292262"/>
    </source>
</evidence>
<organism evidence="1 2">
    <name type="scientific">Aquimarina brevivitae</name>
    <dbReference type="NCBI Taxonomy" id="323412"/>
    <lineage>
        <taxon>Bacteria</taxon>
        <taxon>Pseudomonadati</taxon>
        <taxon>Bacteroidota</taxon>
        <taxon>Flavobacteriia</taxon>
        <taxon>Flavobacteriales</taxon>
        <taxon>Flavobacteriaceae</taxon>
        <taxon>Aquimarina</taxon>
    </lineage>
</organism>
<evidence type="ECO:0008006" key="3">
    <source>
        <dbReference type="Google" id="ProtNLM"/>
    </source>
</evidence>
<dbReference type="RefSeq" id="WP_130286295.1">
    <property type="nucleotide sequence ID" value="NZ_SGXE01000002.1"/>
</dbReference>
<protein>
    <recommendedName>
        <fullName evidence="3">Lipoprotein</fullName>
    </recommendedName>
</protein>
<reference evidence="1 2" key="1">
    <citation type="submission" date="2019-02" db="EMBL/GenBank/DDBJ databases">
        <title>Genomic Encyclopedia of Type Strains, Phase IV (KMG-IV): sequencing the most valuable type-strain genomes for metagenomic binning, comparative biology and taxonomic classification.</title>
        <authorList>
            <person name="Goeker M."/>
        </authorList>
    </citation>
    <scope>NUCLEOTIDE SEQUENCE [LARGE SCALE GENOMIC DNA]</scope>
    <source>
        <strain evidence="1 2">DSM 17196</strain>
    </source>
</reference>
<name>A0A4Q7P1A1_9FLAO</name>
<accession>A0A4Q7P1A1</accession>
<dbReference type="EMBL" id="SGXE01000002">
    <property type="protein sequence ID" value="RZS93150.1"/>
    <property type="molecule type" value="Genomic_DNA"/>
</dbReference>
<dbReference type="Proteomes" id="UP000292262">
    <property type="component" value="Unassembled WGS sequence"/>
</dbReference>
<proteinExistence type="predicted"/>
<dbReference type="AlphaFoldDB" id="A0A4Q7P1A1"/>